<feature type="transmembrane region" description="Helical" evidence="1">
    <location>
        <begin position="133"/>
        <end position="153"/>
    </location>
</feature>
<keyword evidence="1" id="KW-0812">Transmembrane</keyword>
<gene>
    <name evidence="2" type="ORF">PPRIM_AZ9-3.1.T1160040</name>
</gene>
<evidence type="ECO:0008006" key="4">
    <source>
        <dbReference type="Google" id="ProtNLM"/>
    </source>
</evidence>
<keyword evidence="1" id="KW-0472">Membrane</keyword>
<reference evidence="2" key="1">
    <citation type="submission" date="2021-01" db="EMBL/GenBank/DDBJ databases">
        <authorList>
            <consortium name="Genoscope - CEA"/>
            <person name="William W."/>
        </authorList>
    </citation>
    <scope>NUCLEOTIDE SEQUENCE</scope>
</reference>
<evidence type="ECO:0000313" key="3">
    <source>
        <dbReference type="Proteomes" id="UP000688137"/>
    </source>
</evidence>
<dbReference type="AlphaFoldDB" id="A0A8S1PF50"/>
<proteinExistence type="predicted"/>
<evidence type="ECO:0000313" key="2">
    <source>
        <dbReference type="EMBL" id="CAD8101604.1"/>
    </source>
</evidence>
<evidence type="ECO:0000256" key="1">
    <source>
        <dbReference type="SAM" id="Phobius"/>
    </source>
</evidence>
<comment type="caution">
    <text evidence="2">The sequence shown here is derived from an EMBL/GenBank/DDBJ whole genome shotgun (WGS) entry which is preliminary data.</text>
</comment>
<dbReference type="Proteomes" id="UP000688137">
    <property type="component" value="Unassembled WGS sequence"/>
</dbReference>
<protein>
    <recommendedName>
        <fullName evidence="4">Transmembrane protein</fullName>
    </recommendedName>
</protein>
<keyword evidence="1" id="KW-1133">Transmembrane helix</keyword>
<dbReference type="OMA" id="QYNLLMI"/>
<organism evidence="2 3">
    <name type="scientific">Paramecium primaurelia</name>
    <dbReference type="NCBI Taxonomy" id="5886"/>
    <lineage>
        <taxon>Eukaryota</taxon>
        <taxon>Sar</taxon>
        <taxon>Alveolata</taxon>
        <taxon>Ciliophora</taxon>
        <taxon>Intramacronucleata</taxon>
        <taxon>Oligohymenophorea</taxon>
        <taxon>Peniculida</taxon>
        <taxon>Parameciidae</taxon>
        <taxon>Paramecium</taxon>
    </lineage>
</organism>
<keyword evidence="3" id="KW-1185">Reference proteome</keyword>
<dbReference type="EMBL" id="CAJJDM010000119">
    <property type="protein sequence ID" value="CAD8101604.1"/>
    <property type="molecule type" value="Genomic_DNA"/>
</dbReference>
<name>A0A8S1PF50_PARPR</name>
<accession>A0A8S1PF50</accession>
<sequence>MKTECLYSSNNNSLMKNQLLKKRRQTFTQYTTSSETKEEFLNRQKDYDKLYKYSYNVEQIPKNIKQKHHSNRANEITQQIIEKRENYGKYFLYKDHQLEQQQRSIEIIAELLRKQKKLITDKQIPIENQRKQYNLIMILVIVFPILCILTVMAEL</sequence>